<dbReference type="CDD" id="cd05154">
    <property type="entry name" value="ACAD10_11_N-like"/>
    <property type="match status" value="1"/>
</dbReference>
<dbReference type="Gene3D" id="3.30.200.20">
    <property type="entry name" value="Phosphorylase Kinase, domain 1"/>
    <property type="match status" value="1"/>
</dbReference>
<reference evidence="2" key="1">
    <citation type="submission" date="2020-10" db="EMBL/GenBank/DDBJ databases">
        <title>Microbiome of the Black Sea water column analyzed by genome centric metagenomics.</title>
        <authorList>
            <person name="Cabello-Yeves P.J."/>
            <person name="Callieri C."/>
            <person name="Picazo A."/>
            <person name="Mehrshad M."/>
            <person name="Haro-Moreno J.M."/>
            <person name="Roda-Garcia J."/>
            <person name="Dzembekova N."/>
            <person name="Slabakova V."/>
            <person name="Slabakova N."/>
            <person name="Moncheva S."/>
            <person name="Rodriguez-Valera F."/>
        </authorList>
    </citation>
    <scope>NUCLEOTIDE SEQUENCE</scope>
    <source>
        <strain evidence="2">BS307-5m-G49</strain>
    </source>
</reference>
<comment type="caution">
    <text evidence="2">The sequence shown here is derived from an EMBL/GenBank/DDBJ whole genome shotgun (WGS) entry which is preliminary data.</text>
</comment>
<dbReference type="AlphaFoldDB" id="A0A937LFI0"/>
<accession>A0A937LFI0</accession>
<evidence type="ECO:0000259" key="1">
    <source>
        <dbReference type="Pfam" id="PF01636"/>
    </source>
</evidence>
<dbReference type="Pfam" id="PF01636">
    <property type="entry name" value="APH"/>
    <property type="match status" value="1"/>
</dbReference>
<gene>
    <name evidence="2" type="ORF">ISQ63_01460</name>
</gene>
<evidence type="ECO:0000313" key="2">
    <source>
        <dbReference type="EMBL" id="MBL6811533.1"/>
    </source>
</evidence>
<dbReference type="InterPro" id="IPR052898">
    <property type="entry name" value="ACAD10-like"/>
</dbReference>
<protein>
    <submittedName>
        <fullName evidence="2">Phosphotransferase family protein</fullName>
    </submittedName>
</protein>
<dbReference type="SUPFAM" id="SSF56112">
    <property type="entry name" value="Protein kinase-like (PK-like)"/>
    <property type="match status" value="1"/>
</dbReference>
<dbReference type="InterPro" id="IPR011009">
    <property type="entry name" value="Kinase-like_dom_sf"/>
</dbReference>
<dbReference type="InterPro" id="IPR002575">
    <property type="entry name" value="Aminoglycoside_PTrfase"/>
</dbReference>
<evidence type="ECO:0000313" key="3">
    <source>
        <dbReference type="Proteomes" id="UP000744438"/>
    </source>
</evidence>
<dbReference type="PANTHER" id="PTHR47829:SF1">
    <property type="entry name" value="HAD FAMILY PHOSPHATASE"/>
    <property type="match status" value="1"/>
</dbReference>
<organism evidence="2 3">
    <name type="scientific">SAR86 cluster bacterium</name>
    <dbReference type="NCBI Taxonomy" id="2030880"/>
    <lineage>
        <taxon>Bacteria</taxon>
        <taxon>Pseudomonadati</taxon>
        <taxon>Pseudomonadota</taxon>
        <taxon>Gammaproteobacteria</taxon>
        <taxon>SAR86 cluster</taxon>
    </lineage>
</organism>
<feature type="domain" description="Aminoglycoside phosphotransferase" evidence="1">
    <location>
        <begin position="43"/>
        <end position="255"/>
    </location>
</feature>
<name>A0A937LFI0_9GAMM</name>
<dbReference type="EMBL" id="JADHQC010000004">
    <property type="protein sequence ID" value="MBL6811533.1"/>
    <property type="molecule type" value="Genomic_DNA"/>
</dbReference>
<dbReference type="PANTHER" id="PTHR47829">
    <property type="entry name" value="HYDROLASE, PUTATIVE (AFU_ORTHOLOGUE AFUA_1G12880)-RELATED"/>
    <property type="match status" value="1"/>
</dbReference>
<proteinExistence type="predicted"/>
<sequence>MDSKFKGEYSGTKRISDRHEIDQNKLEVYLNDNLEKFGKINSIEEFVGGQSNPTYLLKTQKESYVLRRKPPGKLLKSAHAVDREYKVIAALNKTDVPVPKAYIHCEDESIIGTEFFLMSFVDGEVMWEPHIPQGSNEERQRIYHSMNETIALLHSIDHESIGLETFGKPGNYVGRQVGRWSKQYVASETREIKSMNNLMDWLPKNLPAEKATKLVHGDFSLSNVMIDLKTFKICAILDWELSTLGDPAADFSYHCIQYKLNPVLSDEKQCKDLGIPTEMEYLEMYEEKTGYQIASEWNLYMGFNLFKLAAISQGIMGRVRDGTAAGKNADSFGENAVMMADAAWKLINE</sequence>
<dbReference type="InterPro" id="IPR041726">
    <property type="entry name" value="ACAD10_11_N"/>
</dbReference>
<dbReference type="Proteomes" id="UP000744438">
    <property type="component" value="Unassembled WGS sequence"/>
</dbReference>
<dbReference type="Gene3D" id="3.90.1200.10">
    <property type="match status" value="1"/>
</dbReference>